<evidence type="ECO:0000256" key="2">
    <source>
        <dbReference type="ARBA" id="ARBA00007520"/>
    </source>
</evidence>
<evidence type="ECO:0000256" key="3">
    <source>
        <dbReference type="ARBA" id="ARBA00022448"/>
    </source>
</evidence>
<keyword evidence="4 8" id="KW-0812">Transmembrane</keyword>
<keyword evidence="6 8" id="KW-0472">Membrane</keyword>
<evidence type="ECO:0000313" key="10">
    <source>
        <dbReference type="EMBL" id="ROT38914.1"/>
    </source>
</evidence>
<evidence type="ECO:0000256" key="5">
    <source>
        <dbReference type="ARBA" id="ARBA00022989"/>
    </source>
</evidence>
<feature type="transmembrane region" description="Helical" evidence="8">
    <location>
        <begin position="467"/>
        <end position="490"/>
    </location>
</feature>
<dbReference type="InterPro" id="IPR011701">
    <property type="entry name" value="MFS"/>
</dbReference>
<feature type="transmembrane region" description="Helical" evidence="8">
    <location>
        <begin position="72"/>
        <end position="97"/>
    </location>
</feature>
<keyword evidence="5 8" id="KW-1133">Transmembrane helix</keyword>
<feature type="transmembrane region" description="Helical" evidence="8">
    <location>
        <begin position="339"/>
        <end position="360"/>
    </location>
</feature>
<feature type="transmembrane region" description="Helical" evidence="8">
    <location>
        <begin position="372"/>
        <end position="392"/>
    </location>
</feature>
<organism evidence="10 11">
    <name type="scientific">Sodiomyces alkalinus (strain CBS 110278 / VKM F-3762 / F11)</name>
    <name type="common">Alkaliphilic filamentous fungus</name>
    <dbReference type="NCBI Taxonomy" id="1314773"/>
    <lineage>
        <taxon>Eukaryota</taxon>
        <taxon>Fungi</taxon>
        <taxon>Dikarya</taxon>
        <taxon>Ascomycota</taxon>
        <taxon>Pezizomycotina</taxon>
        <taxon>Sordariomycetes</taxon>
        <taxon>Hypocreomycetidae</taxon>
        <taxon>Glomerellales</taxon>
        <taxon>Plectosphaerellaceae</taxon>
        <taxon>Sodiomyces</taxon>
    </lineage>
</organism>
<evidence type="ECO:0000256" key="4">
    <source>
        <dbReference type="ARBA" id="ARBA00022692"/>
    </source>
</evidence>
<accession>A0A3N2PWP6</accession>
<feature type="transmembrane region" description="Helical" evidence="8">
    <location>
        <begin position="433"/>
        <end position="455"/>
    </location>
</feature>
<evidence type="ECO:0000256" key="8">
    <source>
        <dbReference type="SAM" id="Phobius"/>
    </source>
</evidence>
<sequence>MTATTAQAVFTNPEVEEKAKVEIPSSTIAQSDDDGSAQDQTSNTAVSTPATDSERGTKPPEDVRTLRGLKWFFAYTSLLSTTLLYALDGTIVAAMQPSILDSYGETEKLPWIGVGMFLGALTVLPIGRAFGVFNVKWLFIGLVIVFEVGSVLCGAAPNMDAFIVGRVIQGVGACGCYLGAVTYISMTTTVRERPLYLSGIVATWSMGSVLGPVVGGAFAQSSATWRWAFYINLVIAAVFAPPVILCLPNIDPAADMTFVEKLLTQDWASMVIFLGGAACLAMALTFGGTVYAFDSPQEIALWTLSGVLLIVFVLVTVYHPLVEYRHRLYPIHLMKSMELNILQFAIFMAAGAMVTSLYYIPLLFQFTRGDGALIAGVRLLPFLCGMVFASVANGALMPRLGYYMPWYVLGNGLILIGSALMVTVEVSTSDAHIYGYTIILGVGCGAFFTSGFSVVQALVEASELSNAISYMAIGQTLGQIIILSLGGSLFQNIGAQRLSEILPGVPQEEIIELTTGTHSAVFEALDGEMQAQVVHTVTMAIRNVFYVLLATSAPGLIGSLFLSRRKIY</sequence>
<feature type="transmembrane region" description="Helical" evidence="8">
    <location>
        <begin position="267"/>
        <end position="293"/>
    </location>
</feature>
<feature type="transmembrane region" description="Helical" evidence="8">
    <location>
        <begin position="404"/>
        <end position="421"/>
    </location>
</feature>
<reference evidence="10 11" key="1">
    <citation type="journal article" date="2018" name="Mol. Ecol.">
        <title>The obligate alkalophilic soda-lake fungus Sodiomyces alkalinus has shifted to a protein diet.</title>
        <authorList>
            <person name="Grum-Grzhimaylo A.A."/>
            <person name="Falkoski D.L."/>
            <person name="van den Heuvel J."/>
            <person name="Valero-Jimenez C.A."/>
            <person name="Min B."/>
            <person name="Choi I.G."/>
            <person name="Lipzen A."/>
            <person name="Daum C.G."/>
            <person name="Aanen D.K."/>
            <person name="Tsang A."/>
            <person name="Henrissat B."/>
            <person name="Bilanenko E.N."/>
            <person name="de Vries R.P."/>
            <person name="van Kan J.A.L."/>
            <person name="Grigoriev I.V."/>
            <person name="Debets A.J.M."/>
        </authorList>
    </citation>
    <scope>NUCLEOTIDE SEQUENCE [LARGE SCALE GENOMIC DNA]</scope>
    <source>
        <strain evidence="10 11">F11</strain>
    </source>
</reference>
<feature type="transmembrane region" description="Helical" evidence="8">
    <location>
        <begin position="299"/>
        <end position="318"/>
    </location>
</feature>
<feature type="compositionally biased region" description="Polar residues" evidence="7">
    <location>
        <begin position="41"/>
        <end position="51"/>
    </location>
</feature>
<evidence type="ECO:0000256" key="1">
    <source>
        <dbReference type="ARBA" id="ARBA00004141"/>
    </source>
</evidence>
<feature type="transmembrane region" description="Helical" evidence="8">
    <location>
        <begin position="227"/>
        <end position="247"/>
    </location>
</feature>
<feature type="transmembrane region" description="Helical" evidence="8">
    <location>
        <begin position="109"/>
        <end position="130"/>
    </location>
</feature>
<protein>
    <submittedName>
        <fullName evidence="10">MFS general substrate transporter</fullName>
    </submittedName>
</protein>
<feature type="transmembrane region" description="Helical" evidence="8">
    <location>
        <begin position="195"/>
        <end position="215"/>
    </location>
</feature>
<dbReference type="Pfam" id="PF07690">
    <property type="entry name" value="MFS_1"/>
    <property type="match status" value="1"/>
</dbReference>
<evidence type="ECO:0000256" key="7">
    <source>
        <dbReference type="SAM" id="MobiDB-lite"/>
    </source>
</evidence>
<feature type="domain" description="Major facilitator superfamily (MFS) profile" evidence="9">
    <location>
        <begin position="74"/>
        <end position="567"/>
    </location>
</feature>
<dbReference type="GeneID" id="39580164"/>
<dbReference type="OrthoDB" id="10021397at2759"/>
<proteinExistence type="inferred from homology"/>
<dbReference type="AlphaFoldDB" id="A0A3N2PWP6"/>
<dbReference type="PANTHER" id="PTHR23501">
    <property type="entry name" value="MAJOR FACILITATOR SUPERFAMILY"/>
    <property type="match status" value="1"/>
</dbReference>
<dbReference type="GO" id="GO:0022857">
    <property type="term" value="F:transmembrane transporter activity"/>
    <property type="evidence" value="ECO:0007669"/>
    <property type="project" value="InterPro"/>
</dbReference>
<evidence type="ECO:0000259" key="9">
    <source>
        <dbReference type="PROSITE" id="PS50850"/>
    </source>
</evidence>
<comment type="similarity">
    <text evidence="2">Belongs to the major facilitator superfamily. TCR/Tet family.</text>
</comment>
<comment type="subcellular location">
    <subcellularLocation>
        <location evidence="1">Membrane</location>
        <topology evidence="1">Multi-pass membrane protein</topology>
    </subcellularLocation>
</comment>
<gene>
    <name evidence="10" type="ORF">SODALDRAFT_332352</name>
</gene>
<evidence type="ECO:0000256" key="6">
    <source>
        <dbReference type="ARBA" id="ARBA00023136"/>
    </source>
</evidence>
<dbReference type="GO" id="GO:0005886">
    <property type="term" value="C:plasma membrane"/>
    <property type="evidence" value="ECO:0007669"/>
    <property type="project" value="TreeGrafter"/>
</dbReference>
<dbReference type="InterPro" id="IPR020846">
    <property type="entry name" value="MFS_dom"/>
</dbReference>
<name>A0A3N2PWP6_SODAK</name>
<feature type="transmembrane region" description="Helical" evidence="8">
    <location>
        <begin position="544"/>
        <end position="562"/>
    </location>
</feature>
<dbReference type="RefSeq" id="XP_028466720.1">
    <property type="nucleotide sequence ID" value="XM_028611686.1"/>
</dbReference>
<evidence type="ECO:0000313" key="11">
    <source>
        <dbReference type="Proteomes" id="UP000272025"/>
    </source>
</evidence>
<dbReference type="PROSITE" id="PS50850">
    <property type="entry name" value="MFS"/>
    <property type="match status" value="1"/>
</dbReference>
<dbReference type="PANTHER" id="PTHR23501:SF12">
    <property type="entry name" value="MAJOR FACILITATOR SUPERFAMILY (MFS) PROFILE DOMAIN-CONTAINING PROTEIN-RELATED"/>
    <property type="match status" value="1"/>
</dbReference>
<dbReference type="Gene3D" id="1.20.1250.20">
    <property type="entry name" value="MFS general substrate transporter like domains"/>
    <property type="match status" value="2"/>
</dbReference>
<keyword evidence="3" id="KW-0813">Transport</keyword>
<feature type="compositionally biased region" description="Polar residues" evidence="7">
    <location>
        <begin position="1"/>
        <end position="10"/>
    </location>
</feature>
<feature type="region of interest" description="Disordered" evidence="7">
    <location>
        <begin position="1"/>
        <end position="61"/>
    </location>
</feature>
<feature type="transmembrane region" description="Helical" evidence="8">
    <location>
        <begin position="137"/>
        <end position="157"/>
    </location>
</feature>
<dbReference type="InterPro" id="IPR036259">
    <property type="entry name" value="MFS_trans_sf"/>
</dbReference>
<feature type="transmembrane region" description="Helical" evidence="8">
    <location>
        <begin position="163"/>
        <end position="183"/>
    </location>
</feature>
<dbReference type="SUPFAM" id="SSF103473">
    <property type="entry name" value="MFS general substrate transporter"/>
    <property type="match status" value="1"/>
</dbReference>
<keyword evidence="11" id="KW-1185">Reference proteome</keyword>
<feature type="compositionally biased region" description="Basic and acidic residues" evidence="7">
    <location>
        <begin position="52"/>
        <end position="61"/>
    </location>
</feature>
<dbReference type="Proteomes" id="UP000272025">
    <property type="component" value="Unassembled WGS sequence"/>
</dbReference>
<dbReference type="EMBL" id="ML119054">
    <property type="protein sequence ID" value="ROT38914.1"/>
    <property type="molecule type" value="Genomic_DNA"/>
</dbReference>